<evidence type="ECO:0000313" key="1">
    <source>
        <dbReference type="EMBL" id="PVU94462.1"/>
    </source>
</evidence>
<organism evidence="1 2">
    <name type="scientific">Smittium simulii</name>
    <dbReference type="NCBI Taxonomy" id="133385"/>
    <lineage>
        <taxon>Eukaryota</taxon>
        <taxon>Fungi</taxon>
        <taxon>Fungi incertae sedis</taxon>
        <taxon>Zoopagomycota</taxon>
        <taxon>Kickxellomycotina</taxon>
        <taxon>Harpellomycetes</taxon>
        <taxon>Harpellales</taxon>
        <taxon>Legeriomycetaceae</taxon>
        <taxon>Smittium</taxon>
    </lineage>
</organism>
<evidence type="ECO:0000313" key="2">
    <source>
        <dbReference type="Proteomes" id="UP000245383"/>
    </source>
</evidence>
<protein>
    <submittedName>
        <fullName evidence="1">Uncharacterized protein</fullName>
    </submittedName>
</protein>
<dbReference type="Proteomes" id="UP000245383">
    <property type="component" value="Unassembled WGS sequence"/>
</dbReference>
<accession>A0A2T9YQ62</accession>
<proteinExistence type="predicted"/>
<sequence>MTLFREYKKLPKFMTFGESSDSSAEPHSTFKSFMLTERLSKPGVVVNAFSFKAEPKLENAFANANQFTRVPETAQKNELITLEELYYYDKLDLICAKQLQPPTSKPANPLQYNKGIEKTMNFHGLYRI</sequence>
<reference evidence="1 2" key="1">
    <citation type="journal article" date="2018" name="MBio">
        <title>Comparative Genomics Reveals the Core Gene Toolbox for the Fungus-Insect Symbiosis.</title>
        <authorList>
            <person name="Wang Y."/>
            <person name="Stata M."/>
            <person name="Wang W."/>
            <person name="Stajich J.E."/>
            <person name="White M.M."/>
            <person name="Moncalvo J.M."/>
        </authorList>
    </citation>
    <scope>NUCLEOTIDE SEQUENCE [LARGE SCALE GENOMIC DNA]</scope>
    <source>
        <strain evidence="1 2">SWE-8-4</strain>
    </source>
</reference>
<dbReference type="AlphaFoldDB" id="A0A2T9YQ62"/>
<gene>
    <name evidence="1" type="ORF">BB561_002523</name>
</gene>
<comment type="caution">
    <text evidence="1">The sequence shown here is derived from an EMBL/GenBank/DDBJ whole genome shotgun (WGS) entry which is preliminary data.</text>
</comment>
<dbReference type="EMBL" id="MBFR01000089">
    <property type="protein sequence ID" value="PVU94462.1"/>
    <property type="molecule type" value="Genomic_DNA"/>
</dbReference>
<keyword evidence="2" id="KW-1185">Reference proteome</keyword>
<name>A0A2T9YQ62_9FUNG</name>